<dbReference type="AlphaFoldDB" id="A0A6J6HQ07"/>
<evidence type="ECO:0000313" key="1">
    <source>
        <dbReference type="EMBL" id="CAB4613134.1"/>
    </source>
</evidence>
<accession>A0A6J6HQ07</accession>
<dbReference type="EMBL" id="CAEZUU010000099">
    <property type="protein sequence ID" value="CAB4613134.1"/>
    <property type="molecule type" value="Genomic_DNA"/>
</dbReference>
<name>A0A6J6HQ07_9ZZZZ</name>
<sequence>MDLAKKDLERAMVALSAPPTIEIQFDTALNELIETWQGVCDIDLHVESMVKQRVTEDSRLTMCVNEILKEAVSNAVRHGDARTAKVSFEIADEGVISLTVINDGNAPGIGVRKGIGSSLLDELTLDWSLGFNSATDQTILTARLPFPMSQA</sequence>
<dbReference type="InterPro" id="IPR036890">
    <property type="entry name" value="HATPase_C_sf"/>
</dbReference>
<dbReference type="Gene3D" id="3.30.565.10">
    <property type="entry name" value="Histidine kinase-like ATPase, C-terminal domain"/>
    <property type="match status" value="1"/>
</dbReference>
<dbReference type="SUPFAM" id="SSF55874">
    <property type="entry name" value="ATPase domain of HSP90 chaperone/DNA topoisomerase II/histidine kinase"/>
    <property type="match status" value="1"/>
</dbReference>
<gene>
    <name evidence="1" type="ORF">UFOPK1857_00541</name>
</gene>
<proteinExistence type="predicted"/>
<organism evidence="1">
    <name type="scientific">freshwater metagenome</name>
    <dbReference type="NCBI Taxonomy" id="449393"/>
    <lineage>
        <taxon>unclassified sequences</taxon>
        <taxon>metagenomes</taxon>
        <taxon>ecological metagenomes</taxon>
    </lineage>
</organism>
<reference evidence="1" key="1">
    <citation type="submission" date="2020-05" db="EMBL/GenBank/DDBJ databases">
        <authorList>
            <person name="Chiriac C."/>
            <person name="Salcher M."/>
            <person name="Ghai R."/>
            <person name="Kavagutti S V."/>
        </authorList>
    </citation>
    <scope>NUCLEOTIDE SEQUENCE</scope>
</reference>
<protein>
    <submittedName>
        <fullName evidence="1">Unannotated protein</fullName>
    </submittedName>
</protein>